<proteinExistence type="predicted"/>
<feature type="chain" id="PRO_5012520636" description="FERM domain-containing protein" evidence="2">
    <location>
        <begin position="24"/>
        <end position="5758"/>
    </location>
</feature>
<dbReference type="GO" id="GO:0005886">
    <property type="term" value="C:plasma membrane"/>
    <property type="evidence" value="ECO:0007669"/>
    <property type="project" value="TreeGrafter"/>
</dbReference>
<dbReference type="InterPro" id="IPR000299">
    <property type="entry name" value="FERM_domain"/>
</dbReference>
<dbReference type="EMBL" id="MLAK01000738">
    <property type="protein sequence ID" value="OHT06015.1"/>
    <property type="molecule type" value="Genomic_DNA"/>
</dbReference>
<keyword evidence="5" id="KW-1185">Reference proteome</keyword>
<feature type="domain" description="FERM" evidence="3">
    <location>
        <begin position="714"/>
        <end position="1007"/>
    </location>
</feature>
<feature type="signal peptide" evidence="2">
    <location>
        <begin position="1"/>
        <end position="23"/>
    </location>
</feature>
<feature type="domain" description="FERM" evidence="3">
    <location>
        <begin position="1919"/>
        <end position="2212"/>
    </location>
</feature>
<dbReference type="InterPro" id="IPR035963">
    <property type="entry name" value="FERM_2"/>
</dbReference>
<name>A0A1J4K3R1_9EUKA</name>
<accession>A0A1J4K3R1</accession>
<reference evidence="4" key="1">
    <citation type="submission" date="2016-10" db="EMBL/GenBank/DDBJ databases">
        <authorList>
            <person name="Benchimol M."/>
            <person name="Almeida L.G."/>
            <person name="Vasconcelos A.T."/>
            <person name="Perreira-Neves A."/>
            <person name="Rosa I.A."/>
            <person name="Tasca T."/>
            <person name="Bogo M.R."/>
            <person name="de Souza W."/>
        </authorList>
    </citation>
    <scope>NUCLEOTIDE SEQUENCE [LARGE SCALE GENOMIC DNA]</scope>
    <source>
        <strain evidence="4">K</strain>
    </source>
</reference>
<evidence type="ECO:0000313" key="5">
    <source>
        <dbReference type="Proteomes" id="UP000179807"/>
    </source>
</evidence>
<feature type="region of interest" description="Disordered" evidence="1">
    <location>
        <begin position="182"/>
        <end position="202"/>
    </location>
</feature>
<dbReference type="SUPFAM" id="SSF47031">
    <property type="entry name" value="Second domain of FERM"/>
    <property type="match status" value="5"/>
</dbReference>
<dbReference type="RefSeq" id="XP_068359151.1">
    <property type="nucleotide sequence ID" value="XM_068492624.1"/>
</dbReference>
<dbReference type="Pfam" id="PF00373">
    <property type="entry name" value="FERM_M"/>
    <property type="match status" value="2"/>
</dbReference>
<dbReference type="Proteomes" id="UP000179807">
    <property type="component" value="Unassembled WGS sequence"/>
</dbReference>
<organism evidence="4 5">
    <name type="scientific">Tritrichomonas foetus</name>
    <dbReference type="NCBI Taxonomy" id="1144522"/>
    <lineage>
        <taxon>Eukaryota</taxon>
        <taxon>Metamonada</taxon>
        <taxon>Parabasalia</taxon>
        <taxon>Tritrichomonadida</taxon>
        <taxon>Tritrichomonadidae</taxon>
        <taxon>Tritrichomonas</taxon>
    </lineage>
</organism>
<dbReference type="PANTHER" id="PTHR13283">
    <property type="entry name" value="KREV INTERACTION TRAPPED 1-RELATED"/>
    <property type="match status" value="1"/>
</dbReference>
<dbReference type="InterPro" id="IPR051594">
    <property type="entry name" value="KRIT1/FRMD8"/>
</dbReference>
<protein>
    <recommendedName>
        <fullName evidence="3">FERM domain-containing protein</fullName>
    </recommendedName>
</protein>
<dbReference type="PANTHER" id="PTHR13283:SF10">
    <property type="entry name" value="FERM DOMAIN-CONTAINING PROTEIN 8"/>
    <property type="match status" value="1"/>
</dbReference>
<dbReference type="OrthoDB" id="10262320at2759"/>
<evidence type="ECO:0000256" key="1">
    <source>
        <dbReference type="SAM" id="MobiDB-lite"/>
    </source>
</evidence>
<evidence type="ECO:0000313" key="4">
    <source>
        <dbReference type="EMBL" id="OHT06015.1"/>
    </source>
</evidence>
<dbReference type="SMART" id="SM00295">
    <property type="entry name" value="B41"/>
    <property type="match status" value="2"/>
</dbReference>
<evidence type="ECO:0000259" key="3">
    <source>
        <dbReference type="PROSITE" id="PS50057"/>
    </source>
</evidence>
<dbReference type="InterPro" id="IPR019748">
    <property type="entry name" value="FERM_central"/>
</dbReference>
<evidence type="ECO:0000256" key="2">
    <source>
        <dbReference type="SAM" id="SignalP"/>
    </source>
</evidence>
<gene>
    <name evidence="4" type="ORF">TRFO_05648</name>
</gene>
<feature type="domain" description="FERM" evidence="3">
    <location>
        <begin position="1123"/>
        <end position="1410"/>
    </location>
</feature>
<comment type="caution">
    <text evidence="4">The sequence shown here is derived from an EMBL/GenBank/DDBJ whole genome shotgun (WGS) entry which is preliminary data.</text>
</comment>
<sequence length="5758" mass="655453">MLSEFVRILKIIFLVMDSGLVTLYTSNSLEDPAPNSYQYYLDYTGSECLNIAMQNLGMYVSSLNSMYSLLLRTNYNSTWLDPSLSLRVQGVQTGNMIIVTTKSVILPEDNLNSSMDSSLFNSIGDSSYYNSMSAFVPPSPISFESLPPPIQITEDIPIPEGPITIETIDVDDIKPMTLDDVMGISNSSASGSESDSDDPNGDIDIFIGDQEADFQTNNFGTFRNYEMNEQSPSTFRLKGKDVRLVTNDGFKKGGNVYTYNMSSSYAELLDEALKNLNIKRDGYFTILIDKATERKVIHENEYLESFNPNDNESIFIFKNEQHVKIHSDNFNPKSIIIDISKTVDELIVDIANYFELDAYLTYGLFQITEKSRPKPLEGSLIIPQQTKSMKNLYFVRQYFIFSREDLTTMESAKIAVKDAIRQLAKDEVFLNEDNAATVLAYYAIAKSEDPSHIDFEAVLLEQNKILPSSCRSLKLSSKVKQISKTLKGLDQFNAIRVLLRYLRKLPGFGCYNFYDNIIELKYRGKKEQSRLTIQVAPFCLRFINPSNSVLEEKISYTSIVALDLLSNTLQIQFSSGNDKTAKYKIVGKDSERIKFLIEQYTSITRKIQHKRARERADKYGGEVIDVIDERDKVQLFTALSLTEENPKRFQYDLKFTGSVMKTYVEQNLGIPHDDDHVLLIKMLKNMYYWIKDDTILRLLNVQNGMTIYLLKNNRPIKIHFSDGHTSTIILDITRPIEELIEPIFHNQKMPPIVGYTLFSLENPQNPKPLDTRFSIPEVCTQWKSLLFKRRFYVISGEVLSNQVAAHSTLCDCREHFLSGTCNATEEEIIEFAILGLYANANDPSDVKKITNIDVSQHVPKGFKVTKKFTKKFMDKLTNSTPTDRFSAARSYLGKVRRLNGFGEEKFTVIYTDLSQQYKGNFKTIRDASILIGPLRIILMMPPEKNEEKVIQIIPYRLLVSFESLGHRLILKFMNNEMKISSCELKIREIDTVLMLINFNIKIIRDLMLAKQRKKQKEQEDNAKKLNGGWIDENGVLRSKMIDFYVTKDLTKSEGLPRIWLELELTGKQVVEFLTPLMKLDSSIEWAILMRLVRQQWKWIPPDKSLEIADPERCSILYILVAKPMIKIVFSMGVTKSIILPIYRTVGFLVPLIASKLGLKTAIGFTLYLPRQGKDPLPLDTNISIPEQTPVYDELLFKRRFFVISKFDTEDDNSLYQTFCDVRALILSGSVDMASEYALKLMYYALKADYKLPLTKETIPKDPTDFLPKGMKPKERVPKFLLDMMKNYPVETKREAMLEYIRIARSLPTFGTESYEIILVEEKKDTIERINCFVFVGPYRVYIKDETLKKELYSVQYKQLLGVNYTDEQMSIKYRSKNDVNKGLQIHIESLLSPQIAGLILSHLEIHKQILMKRIETNDATVPSDKLDFITIFCYDIDHAVKCTYDIKMNGKQVIHHACKYLGIDPEGQYSCLLRISEDQFEWIKEDTILGTLNPVKGLTIHIYLEYMPIQITAPVSNYTRTMLLKISKPIKHLLDEIAFKMFIDNPTGYTLYRQDSNEIDPLDLSMPIPEQVFDFSKLIFKRRFLVFTKEDVKSPINAPQIFPDVKENVLTGPVVAQTNQALELVCYAFMAQAKSIEEAQATPIPNDLQQYLPIGTNIKQGFHSKVKSVMTSRSSSRMTVEKAITSYIIVASKLKNFGCEIFDCYDFPVSSEQKKREKQKKRFLNISIGPNSIVLFDPQTKKDIIFSPYKNIVKVQLIKNNIILTMSSGQGQTAKLNKITIISDKASRITKLLQNYRRIVLPMLNDRDRIQKMPQNHPILSQLLDPSNLASNGIKLKVSRQLNHPNPSIFNFSKRYTCDNAIQVGLNYISYRQEGEYMILTTNFRKRIDTEYHWLSENDGLNDAELVDNSHLFLMKEMPYCQVISERGYVKEIFVNMRNVIFDLCSQITALPQFSLGLHLGFTLYEIWDGVHRPLDFLYTVPAETENYTELILKRRFYLFTKENLREELNLRSAFRDVRNQVLSGKMIIPEETVVELAVYSLYYNASKMTDVLPLISSIDETKLQFIVPANIKSTTTLLKKFKAAATVIVPLSPLQAAYKYVVLANSCIGFGMEEYKCFYTELNNITVIHVPAIIKLCPYYISILNDEKGNSEIMKFIWSNIIDYKREDIITKIKIQNENGMIYNLELESVDDCREIFSFINDMMDLLMRPDLAHYGEFDEDTNDNVGFDDINFGFNFDDAVDDFNYDDINTIEAYENDALIDDAIRDDDANYDFEDKDIDLGRPNNEDDWKWRASTEGLMMTRTNLMLDTLENDLQGLSSLNNLNTDDLNDRLNFAKDELMKFGDIDDNMKNQFLSINNCLDSLRETTQEMSSGDFDPVKYNDKFNSQLAATLEAFKSAKTVCGLKINEIKLKHNEDTDDFGSQSIKGDSKLSFNLLGLSQLMENLMNQMNAKNQLLKPVSLEINDISNSMIDQSNSVTSLSAVLLENKDMNIIPHLITPLLLQIRAEQVQLKDVFGAAKAKGVNTEDFDILLDKLNKMITNIENTPGLTVDSAPKTAKFTLIPGDARNLPSLIESLQNTLNLIDAIKDLEDIKDINDVHPQLEQASKQFSSSITALLQRSKILQANPMNDIARAESIQMLNKLEESMKIIKPLIANVDVNDPNVKKLSKSLTKSINQVDDELLHISTINITPNNIQAIEEDLSGLLDKYSALDHELKDKLHSENSDLMDNSLKELNESKFLISRYLTLLQENPASGETVAKIQKVVCGIHAELPNLRKFARMIEKKTKEIVFPVLIERLAANIKASLIEKSPSEDVTKCTHISKFRQIQLDTGKILNQLNQATNSSMVKRDAELVERLTNLTNRVRSNYIKQIDLRNDLQAHPYNTDIITRGLELIDELDLTALKVQNAARQISDSSMSVLLGNNINSLLKDLKMANTSLDNAPLGVFYKPPDEDTIDELDGLLNSFTNLMAHGIELPSIKTRPVIYNDLKIQVKALLPIIPTFLEAGKGQSLDFYSMTPGMLGKIVQIKSVVDQTKGLEETNGMLASLLNKFELLMKGDIPDVDTSFECLKKTSKALDNFAEVSSVLAALPNITDEARQLLSNLVLKSKDLNATLIRDIKIGDQDSLEMDKNLILDFKSLISQIPSPIRTSLDSDNFDKLIVCVSNLSTMANYAINSIRQLPYRKNISIDSSKYKKISKDDEIEESISHVRNQSNEMKDYLDKLIECQELKSKPATLKLLNEMIDSLKPILTFSDGMEEKDVIKVLIKLKDSRAFMKESSELVAPVVNDKNLVSCERIRMDNIITLIRVLQSPHLTNETSKKMKKDLLPALTAIVPQFNDFIVRSDVNRIDSLIVPLNKYFDLVKQSISNLESPKKVVQQHVVDDNYRESGIVLPILMENPDFGDFQQYVSAIFEICSKYTSLPLLTIRFTTPLQIRKDLITTENSNAIHKVIDAIGSDATSLNSELADDLSNMISLLVSSPESIPHYLGHASRISYPALTTRNILFASSAVRTAISGINDNSAKIDLLEKLAIQTARRAAIQLSFVQPLFKEIENEMHETPNIYNNRQQFWLAHASRSLKSTDTSLLIQCPSIPTLVFNFVPMRRIHQNLTQFVDAFDSSPKLHQPSKDFEDWLFQSDMAVIALFMAHLDQIVTICDDILSPSSNKVPSELKNFVRKVSNILKETDRGVFCNYLSLIELAKHYINFSDNLFVKMKAIFPENLTIQISSSLESISKIKPIINYWANNLNNLNEFQFTSIINSCSQPTILRANVSKDIVQNLTSVVALEMAPGNSSITHLLATINAALAQNLNNADKPRSAAEKAASIALEHVARPPYEPSVITKELMRLAKALSILHDKMEKYHPIDYLDLPTDTVDQNDHDGLFDGIEDRDIQNYLRDIQKYLIELSKYSIKSAASSNTKSSIITFNNEKYPALQEEITNITDCDKRGILSIDELINTLSKSQVISRLPKKDMLNMTFQNFQNFLLCQRLLCLKQQQISEFPIVISRLNQVQENEEFEFEKDDISASFDFIIKQFDKLNDHKSLKSIQRNYLPDQVLTQQIILSKLLHEQQMFPVSSSKFVKRLHRSMESLLNAAIEQLKTSNTKSFSDDEVETIINRGNSHMRLIQQLSHIQQLILSEDLEFIKFYQSPEGQEIIVMPLSLEQVSNEQKQIASEINLISKPDILSSLLKNYQHENSVIKMRVIKGLLNVLISNEAENFMIRPIEPTTNGILEAAFTEQNRQLVNNFEKDSVSSFIDTEIFTKAQQFSYSIYLRTNLLRLLLNAKGMQIVLNSNGAHISRTLKPGASVSSSDIDSNKDSIIMQVFNESPDNEIINLSMNELSNQQVILAQASSLIANGVVNLKINLKASLHSLMRSIQPEKIAEMTSNSDIFNGIKPLEQSEVCSSYLLNDYSNSKLLNAERIRFVINLFNISFPDLKQHLSNNPINADEIPPKRQICWRSEADIIISKPNNSSQRINSLTEDDRIGVYYTLLAEEKNIIENNSPSLTQFDLLEDQIFEIETSKQIMHEITLWNNKLKENENNLHIYNEIEINNYPSLLNIQNERPLIERALAASKVIFEVYELAKRRAALCPELTNHQMQQRIGEHNKKKISKLINNLKEQFENGHSLPKILIELTPEQRIIQQQMLQHLAKQLSKDQFIESSGIKIDNRDTQQDLVLHFLDVLLDQIVSNPNSLSLTNVISMKELVTICDQSPLHIARLSLYNKIMNYLGESIQSLKLEAFLNGEEAKSDEILLPFSYTDLKPIHELLRVSLSLQSKSSEILIAHDGFTEKSYAREIRAVNKLALQMKPDELILTNNQRFYEKKAGFALELNLFNQLLNDQHIKSVQTQESQQPKDEELHQNLLNMVRSVLSIVPTMFNLPSSETKSLLLTLIRQSLVKLSLIYNIPNLANYPNELNYLTNSMPQLVSSYIVIKNSLPSDLLVNPKSILQHMTNLSINGLSLNNVKCNRKFKSNLTKLINELRIIEASLILPLNHEQVRSVQNRSFSLLANSIQSLDVKKINFDFTGFNYAVVTSRGNNYNEIHEINESADELQKSVTKLYKSSIINLTEVDNKEKFMKLRQNLVDFINKNTNNPYLIIRSLQTTPDVQLIIKNSRNTLNSSLSHFTNSIRSNEKTSENNSLNDLINSISLAQAAMLRGFTIQNRNQFNVYSDAISMFSSALSNISVLTDSSRNKSSATIRRSVRSLNRTINQLSDELSNEEISRQERTTNDENKIELFKLQFAKSINQLAQFSLCTASVIASSQVPETRSTFTKAENEFFNSLILDLKECALNLHRINTDIHASENFSNEINNLLTIVSQFINESMDVKTEITIQQAISEIIMINKSLTSTIIASSNMTDVVPLTPDIAAADLLYKSFVLPQVPNDTFGLKVQDAFNPLDSLFKSFNLQIESTIELSSDKSFAQNSTIASEMNQAADKLTFALEQVLRVSTTIHDVEAQNELTNHCSAASNKFDSLLKMLRNKFLLKDNSFVKKGNKQAKSVTSSLNKIQKVAKKSLKQGIKDQEHSSLIQKLLLSFDKLIVAHGALQISIDRMRNKQSITNRDWAIRISEIELADAYFTICCLKRFKEEPERISNFDSLLSFVDLLIAECVEAHKISSMIENESSEDAEFKVIERTKKLGNINSVFIETGGEGTDEEKQLKNSLKSLNKNILYLQQSAEASIEANNITSKIKTQNKDNKFTPNSMSSPAMSFKKNLTRNDLLERLNLEANVIHARKLLEKSEKILKNMKK</sequence>
<dbReference type="PROSITE" id="PS50057">
    <property type="entry name" value="FERM_3"/>
    <property type="match status" value="4"/>
</dbReference>
<keyword evidence="2" id="KW-0732">Signal</keyword>
<dbReference type="VEuPathDB" id="TrichDB:TRFO_05648"/>
<dbReference type="InterPro" id="IPR019749">
    <property type="entry name" value="Band_41_domain"/>
</dbReference>
<feature type="domain" description="FERM" evidence="3">
    <location>
        <begin position="1507"/>
        <end position="1804"/>
    </location>
</feature>
<dbReference type="GeneID" id="94827328"/>